<dbReference type="AlphaFoldDB" id="A0A7Y9HHT3"/>
<name>A0A7Y9HHT3_9ACTN</name>
<proteinExistence type="predicted"/>
<sequence>MPALAREMLGPGELPGNLGFEARFDGSPDTRMSLTY</sequence>
<dbReference type="EMBL" id="JACCCF010000001">
    <property type="protein sequence ID" value="NYE44508.1"/>
    <property type="molecule type" value="Genomic_DNA"/>
</dbReference>
<dbReference type="Proteomes" id="UP000530403">
    <property type="component" value="Unassembled WGS sequence"/>
</dbReference>
<protein>
    <submittedName>
        <fullName evidence="2">Uncharacterized protein</fullName>
    </submittedName>
</protein>
<evidence type="ECO:0000256" key="1">
    <source>
        <dbReference type="SAM" id="MobiDB-lite"/>
    </source>
</evidence>
<evidence type="ECO:0000313" key="3">
    <source>
        <dbReference type="Proteomes" id="UP000530403"/>
    </source>
</evidence>
<comment type="caution">
    <text evidence="2">The sequence shown here is derived from an EMBL/GenBank/DDBJ whole genome shotgun (WGS) entry which is preliminary data.</text>
</comment>
<evidence type="ECO:0000313" key="2">
    <source>
        <dbReference type="EMBL" id="NYE44508.1"/>
    </source>
</evidence>
<accession>A0A7Y9HHT3</accession>
<reference evidence="2 3" key="1">
    <citation type="submission" date="2020-07" db="EMBL/GenBank/DDBJ databases">
        <title>Sequencing the genomes of 1000 actinobacteria strains.</title>
        <authorList>
            <person name="Klenk H.-P."/>
        </authorList>
    </citation>
    <scope>NUCLEOTIDE SEQUENCE [LARGE SCALE GENOMIC DNA]</scope>
    <source>
        <strain evidence="2 3">DSM 41455</strain>
    </source>
</reference>
<gene>
    <name evidence="2" type="ORF">HEB29_005519</name>
</gene>
<organism evidence="2 3">
    <name type="scientific">Streptomyces fulvorobeus</name>
    <dbReference type="NCBI Taxonomy" id="284028"/>
    <lineage>
        <taxon>Bacteria</taxon>
        <taxon>Bacillati</taxon>
        <taxon>Actinomycetota</taxon>
        <taxon>Actinomycetes</taxon>
        <taxon>Kitasatosporales</taxon>
        <taxon>Streptomycetaceae</taxon>
        <taxon>Streptomyces</taxon>
    </lineage>
</organism>
<feature type="region of interest" description="Disordered" evidence="1">
    <location>
        <begin position="1"/>
        <end position="36"/>
    </location>
</feature>